<protein>
    <submittedName>
        <fullName evidence="8">PAS domain-containing protein</fullName>
    </submittedName>
</protein>
<dbReference type="InterPro" id="IPR035965">
    <property type="entry name" value="PAS-like_dom_sf"/>
</dbReference>
<dbReference type="FunFam" id="1.10.287.950:FF:000001">
    <property type="entry name" value="Methyl-accepting chemotaxis sensory transducer"/>
    <property type="match status" value="1"/>
</dbReference>
<keyword evidence="5" id="KW-0472">Membrane</keyword>
<evidence type="ECO:0000256" key="5">
    <source>
        <dbReference type="SAM" id="Phobius"/>
    </source>
</evidence>
<evidence type="ECO:0000313" key="9">
    <source>
        <dbReference type="Proteomes" id="UP000307702"/>
    </source>
</evidence>
<feature type="transmembrane region" description="Helical" evidence="5">
    <location>
        <begin position="208"/>
        <end position="227"/>
    </location>
</feature>
<keyword evidence="2 4" id="KW-0807">Transducer</keyword>
<name>A0A8H2JKY1_9GAMM</name>
<dbReference type="GO" id="GO:0016020">
    <property type="term" value="C:membrane"/>
    <property type="evidence" value="ECO:0007669"/>
    <property type="project" value="UniProtKB-SubCell"/>
</dbReference>
<dbReference type="PROSITE" id="PS50111">
    <property type="entry name" value="CHEMOTAXIS_TRANSDUC_2"/>
    <property type="match status" value="1"/>
</dbReference>
<reference evidence="8 9" key="1">
    <citation type="submission" date="2019-05" db="EMBL/GenBank/DDBJ databases">
        <title>Colwellia ponticola sp. nov., isolated from seawater.</title>
        <authorList>
            <person name="Yoon J.-H."/>
        </authorList>
    </citation>
    <scope>NUCLEOTIDE SEQUENCE [LARGE SCALE GENOMIC DNA]</scope>
    <source>
        <strain evidence="8 9">OISW-25</strain>
    </source>
</reference>
<feature type="transmembrane region" description="Helical" evidence="5">
    <location>
        <begin position="182"/>
        <end position="202"/>
    </location>
</feature>
<dbReference type="OrthoDB" id="5675566at2"/>
<evidence type="ECO:0000259" key="7">
    <source>
        <dbReference type="PROSITE" id="PS50885"/>
    </source>
</evidence>
<comment type="caution">
    <text evidence="8">The sequence shown here is derived from an EMBL/GenBank/DDBJ whole genome shotgun (WGS) entry which is preliminary data.</text>
</comment>
<sequence>MRLIIIPFNRKGSVEPQDIIWRYYMVEATKLTGHERHIGEHSALISTSDLTGQVNYCNEQLYHFTQYTADDVIGNHQKMFGAGCMPASFPGDLYESLQLGKAYVAILKNRCRNGDHYWANVYFTPIYEHGKLVGIESIRTRPTAECISRAEKLYLQQQKDHSKSIKTSRLLSLFTRSTHLKLGLALTSVILPAFGLLAYVLPDNNLPLLGATAGVTLLLTWLVLYAMTTSLRIATNNTRSIIDNDLAVQVYTGRQDEVGQLVLTVEVLKAKLNTALNRVSEAVEELVAQTELTKNTALHTQTEINRQKEDIEQVVIAMEQMSATVTDIAKNTNDALQGTHEVEAMTADGQSTVVQTAEHITTLADNINEATGVIQSLAQDSKGITDILTVIQSVAEQTNLLALNAAIEAARAGEQGRGFAVVADEVRSLAGRTQGSVVDIEKMIARLQDSTHKAVNVMAASMPLATGSVAQTNLSQEALARISARSGQNNQLNTLISCAAEQQAVVVSNMLDKVQMISDSSQSTANHAQVNQDSSQQLTKLTQRLHGIVHSYSNQ</sequence>
<keyword evidence="5" id="KW-0812">Transmembrane</keyword>
<feature type="domain" description="HAMP" evidence="7">
    <location>
        <begin position="225"/>
        <end position="277"/>
    </location>
</feature>
<comment type="similarity">
    <text evidence="3">Belongs to the methyl-accepting chemotaxis (MCP) protein family.</text>
</comment>
<dbReference type="GO" id="GO:0007165">
    <property type="term" value="P:signal transduction"/>
    <property type="evidence" value="ECO:0007669"/>
    <property type="project" value="UniProtKB-KW"/>
</dbReference>
<evidence type="ECO:0000256" key="1">
    <source>
        <dbReference type="ARBA" id="ARBA00004370"/>
    </source>
</evidence>
<evidence type="ECO:0000313" key="8">
    <source>
        <dbReference type="EMBL" id="TMM44064.1"/>
    </source>
</evidence>
<keyword evidence="9" id="KW-1185">Reference proteome</keyword>
<dbReference type="SMART" id="SM00283">
    <property type="entry name" value="MA"/>
    <property type="match status" value="1"/>
</dbReference>
<dbReference type="PANTHER" id="PTHR32089:SF112">
    <property type="entry name" value="LYSOZYME-LIKE PROTEIN-RELATED"/>
    <property type="match status" value="1"/>
</dbReference>
<dbReference type="Proteomes" id="UP000307702">
    <property type="component" value="Unassembled WGS sequence"/>
</dbReference>
<proteinExistence type="inferred from homology"/>
<dbReference type="Gene3D" id="1.10.287.950">
    <property type="entry name" value="Methyl-accepting chemotaxis protein"/>
    <property type="match status" value="1"/>
</dbReference>
<dbReference type="GO" id="GO:0006935">
    <property type="term" value="P:chemotaxis"/>
    <property type="evidence" value="ECO:0007669"/>
    <property type="project" value="UniProtKB-ARBA"/>
</dbReference>
<feature type="domain" description="Methyl-accepting transducer" evidence="6">
    <location>
        <begin position="282"/>
        <end position="518"/>
    </location>
</feature>
<dbReference type="SUPFAM" id="SSF58104">
    <property type="entry name" value="Methyl-accepting chemotaxis protein (MCP) signaling domain"/>
    <property type="match status" value="1"/>
</dbReference>
<dbReference type="EMBL" id="SZVP01000011">
    <property type="protein sequence ID" value="TMM44064.1"/>
    <property type="molecule type" value="Genomic_DNA"/>
</dbReference>
<dbReference type="Pfam" id="PF13426">
    <property type="entry name" value="PAS_9"/>
    <property type="match status" value="1"/>
</dbReference>
<dbReference type="InterPro" id="IPR003660">
    <property type="entry name" value="HAMP_dom"/>
</dbReference>
<accession>A0A8H2JKY1</accession>
<dbReference type="PANTHER" id="PTHR32089">
    <property type="entry name" value="METHYL-ACCEPTING CHEMOTAXIS PROTEIN MCPB"/>
    <property type="match status" value="1"/>
</dbReference>
<dbReference type="Gene3D" id="3.30.450.20">
    <property type="entry name" value="PAS domain"/>
    <property type="match status" value="1"/>
</dbReference>
<keyword evidence="5" id="KW-1133">Transmembrane helix</keyword>
<dbReference type="AlphaFoldDB" id="A0A8H2JKY1"/>
<dbReference type="SUPFAM" id="SSF55785">
    <property type="entry name" value="PYP-like sensor domain (PAS domain)"/>
    <property type="match status" value="1"/>
</dbReference>
<dbReference type="Pfam" id="PF00015">
    <property type="entry name" value="MCPsignal"/>
    <property type="match status" value="1"/>
</dbReference>
<gene>
    <name evidence="8" type="ORF">FCS21_11745</name>
</gene>
<dbReference type="CDD" id="cd11386">
    <property type="entry name" value="MCP_signal"/>
    <property type="match status" value="1"/>
</dbReference>
<evidence type="ECO:0000256" key="2">
    <source>
        <dbReference type="ARBA" id="ARBA00023224"/>
    </source>
</evidence>
<organism evidence="8 9">
    <name type="scientific">Colwellia ponticola</name>
    <dbReference type="NCBI Taxonomy" id="2304625"/>
    <lineage>
        <taxon>Bacteria</taxon>
        <taxon>Pseudomonadati</taxon>
        <taxon>Pseudomonadota</taxon>
        <taxon>Gammaproteobacteria</taxon>
        <taxon>Alteromonadales</taxon>
        <taxon>Colwelliaceae</taxon>
        <taxon>Colwellia</taxon>
    </lineage>
</organism>
<dbReference type="InterPro" id="IPR004089">
    <property type="entry name" value="MCPsignal_dom"/>
</dbReference>
<dbReference type="PROSITE" id="PS50885">
    <property type="entry name" value="HAMP"/>
    <property type="match status" value="1"/>
</dbReference>
<evidence type="ECO:0000256" key="4">
    <source>
        <dbReference type="PROSITE-ProRule" id="PRU00284"/>
    </source>
</evidence>
<evidence type="ECO:0000256" key="3">
    <source>
        <dbReference type="ARBA" id="ARBA00029447"/>
    </source>
</evidence>
<comment type="subcellular location">
    <subcellularLocation>
        <location evidence="1">Membrane</location>
    </subcellularLocation>
</comment>
<evidence type="ECO:0000259" key="6">
    <source>
        <dbReference type="PROSITE" id="PS50111"/>
    </source>
</evidence>
<dbReference type="InterPro" id="IPR000014">
    <property type="entry name" value="PAS"/>
</dbReference>